<keyword evidence="4 7" id="KW-0574">Periplasm</keyword>
<evidence type="ECO:0000256" key="2">
    <source>
        <dbReference type="ARBA" id="ARBA00005791"/>
    </source>
</evidence>
<dbReference type="PANTHER" id="PTHR35891">
    <property type="entry name" value="THIOL:DISULFIDE INTERCHANGE PROTEIN DSBA"/>
    <property type="match status" value="1"/>
</dbReference>
<dbReference type="EMBL" id="JAUZVZ010000008">
    <property type="protein sequence ID" value="MDP4536021.1"/>
    <property type="molecule type" value="Genomic_DNA"/>
</dbReference>
<evidence type="ECO:0000259" key="9">
    <source>
        <dbReference type="PROSITE" id="PS51352"/>
    </source>
</evidence>
<dbReference type="PANTHER" id="PTHR35891:SF2">
    <property type="entry name" value="THIOL:DISULFIDE INTERCHANGE PROTEIN DSBA"/>
    <property type="match status" value="1"/>
</dbReference>
<name>A0ABT9GYA2_9GAMM</name>
<comment type="similarity">
    <text evidence="2">Belongs to the thioredoxin family. DsbA subfamily.</text>
</comment>
<feature type="signal peptide" evidence="8">
    <location>
        <begin position="1"/>
        <end position="21"/>
    </location>
</feature>
<dbReference type="InterPro" id="IPR001853">
    <property type="entry name" value="DSBA-like_thioredoxin_dom"/>
</dbReference>
<evidence type="ECO:0000256" key="4">
    <source>
        <dbReference type="ARBA" id="ARBA00022764"/>
    </source>
</evidence>
<dbReference type="Gene3D" id="3.40.30.10">
    <property type="entry name" value="Glutaredoxin"/>
    <property type="match status" value="1"/>
</dbReference>
<dbReference type="Pfam" id="PF01323">
    <property type="entry name" value="DSBA"/>
    <property type="match status" value="1"/>
</dbReference>
<evidence type="ECO:0000256" key="6">
    <source>
        <dbReference type="ARBA" id="ARBA00023284"/>
    </source>
</evidence>
<proteinExistence type="inferred from homology"/>
<dbReference type="Proteomes" id="UP001231616">
    <property type="component" value="Unassembled WGS sequence"/>
</dbReference>
<dbReference type="RefSeq" id="WP_305893282.1">
    <property type="nucleotide sequence ID" value="NZ_JAUZVZ010000008.1"/>
</dbReference>
<gene>
    <name evidence="10" type="ORF">Q3O60_07475</name>
</gene>
<dbReference type="InterPro" id="IPR023205">
    <property type="entry name" value="DsbA/DsbL"/>
</dbReference>
<organism evidence="10 11">
    <name type="scientific">Alkalimonas collagenimarina</name>
    <dbReference type="NCBI Taxonomy" id="400390"/>
    <lineage>
        <taxon>Bacteria</taxon>
        <taxon>Pseudomonadati</taxon>
        <taxon>Pseudomonadota</taxon>
        <taxon>Gammaproteobacteria</taxon>
        <taxon>Alkalimonas</taxon>
    </lineage>
</organism>
<feature type="domain" description="Thioredoxin" evidence="9">
    <location>
        <begin position="11"/>
        <end position="153"/>
    </location>
</feature>
<keyword evidence="5 7" id="KW-1015">Disulfide bond</keyword>
<evidence type="ECO:0000256" key="8">
    <source>
        <dbReference type="SAM" id="SignalP"/>
    </source>
</evidence>
<dbReference type="CDD" id="cd03019">
    <property type="entry name" value="DsbA_DsbA"/>
    <property type="match status" value="1"/>
</dbReference>
<accession>A0ABT9GYA2</accession>
<reference evidence="10 11" key="1">
    <citation type="submission" date="2023-08" db="EMBL/GenBank/DDBJ databases">
        <authorList>
            <person name="Joshi A."/>
            <person name="Thite S."/>
        </authorList>
    </citation>
    <scope>NUCLEOTIDE SEQUENCE [LARGE SCALE GENOMIC DNA]</scope>
    <source>
        <strain evidence="10 11">AC40</strain>
    </source>
</reference>
<evidence type="ECO:0000256" key="7">
    <source>
        <dbReference type="PIRNR" id="PIRNR001488"/>
    </source>
</evidence>
<keyword evidence="11" id="KW-1185">Reference proteome</keyword>
<dbReference type="PIRSF" id="PIRSF001488">
    <property type="entry name" value="Tdi_protein"/>
    <property type="match status" value="1"/>
</dbReference>
<evidence type="ECO:0000313" key="11">
    <source>
        <dbReference type="Proteomes" id="UP001231616"/>
    </source>
</evidence>
<comment type="caution">
    <text evidence="10">The sequence shown here is derived from an EMBL/GenBank/DDBJ whole genome shotgun (WGS) entry which is preliminary data.</text>
</comment>
<evidence type="ECO:0000313" key="10">
    <source>
        <dbReference type="EMBL" id="MDP4536021.1"/>
    </source>
</evidence>
<feature type="chain" id="PRO_5045330224" description="Thiol:disulfide interchange protein" evidence="8">
    <location>
        <begin position="22"/>
        <end position="213"/>
    </location>
</feature>
<dbReference type="SUPFAM" id="SSF52833">
    <property type="entry name" value="Thioredoxin-like"/>
    <property type="match status" value="1"/>
</dbReference>
<protein>
    <recommendedName>
        <fullName evidence="7">Thiol:disulfide interchange protein</fullName>
    </recommendedName>
</protein>
<evidence type="ECO:0000256" key="1">
    <source>
        <dbReference type="ARBA" id="ARBA00004418"/>
    </source>
</evidence>
<comment type="subcellular location">
    <subcellularLocation>
        <location evidence="1 7">Periplasm</location>
    </subcellularLocation>
</comment>
<keyword evidence="3 8" id="KW-0732">Signal</keyword>
<dbReference type="InterPro" id="IPR050824">
    <property type="entry name" value="Thiol_disulfide_DsbA"/>
</dbReference>
<keyword evidence="6" id="KW-0676">Redox-active center</keyword>
<evidence type="ECO:0000256" key="5">
    <source>
        <dbReference type="ARBA" id="ARBA00023157"/>
    </source>
</evidence>
<dbReference type="PROSITE" id="PS51352">
    <property type="entry name" value="THIOREDOXIN_2"/>
    <property type="match status" value="1"/>
</dbReference>
<sequence>MMKKLFAAFTLSLLFSASAFAQQFVQGTHYDVIAEQATSKPELKEYFSYFCGGCASIEPLVQQLSSNLPEGAEFKKVHVDFVRGASPEVQNTLARAYLVAKAHGTADQFSTAVFNHLHRQRNQIRNDSDVRSIALGVGISADDYDKQINSFSVRMGATVMRNEQNELSRARVLTGVPTFVVNGKYKINNGNLDSRNFATELEQLVEYLLQKDS</sequence>
<dbReference type="InterPro" id="IPR013766">
    <property type="entry name" value="Thioredoxin_domain"/>
</dbReference>
<evidence type="ECO:0000256" key="3">
    <source>
        <dbReference type="ARBA" id="ARBA00022729"/>
    </source>
</evidence>
<dbReference type="InterPro" id="IPR036249">
    <property type="entry name" value="Thioredoxin-like_sf"/>
</dbReference>